<reference evidence="3 4" key="1">
    <citation type="submission" date="2020-04" db="EMBL/GenBank/DDBJ databases">
        <title>Massilia sp. nov., a cold adapted bacteria isolated from Arctic soil.</title>
        <authorList>
            <person name="Son J."/>
            <person name="Ka J.-O."/>
        </authorList>
    </citation>
    <scope>NUCLEOTIDE SEQUENCE [LARGE SCALE GENOMIC DNA]</scope>
    <source>
        <strain evidence="3 4">ML15P13</strain>
    </source>
</reference>
<gene>
    <name evidence="3" type="ORF">HGB41_05680</name>
</gene>
<dbReference type="InterPro" id="IPR011051">
    <property type="entry name" value="RmlC_Cupin_sf"/>
</dbReference>
<dbReference type="SUPFAM" id="SSF51182">
    <property type="entry name" value="RmlC-like cupins"/>
    <property type="match status" value="1"/>
</dbReference>
<protein>
    <submittedName>
        <fullName evidence="3">XRE family transcriptional regulator</fullName>
    </submittedName>
</protein>
<sequence length="187" mass="20094">MDISARIAARVKALRKEQQFSLDDLAARSGVSRSTISLIERGEGNATAVVLEKLATGLGLPLAALFDDTGPRASPLSRRAEQVVWRDPATGYVRRNVSPSPSVTPLRIVEVELPPGAHVAYDTSQHSRAIRQQVWVLDGAIELVVGEQSWALAQGDCLAFDLDRPVAYTNAHATAARYAVVILSTPA</sequence>
<evidence type="ECO:0000256" key="1">
    <source>
        <dbReference type="ARBA" id="ARBA00023125"/>
    </source>
</evidence>
<dbReference type="GO" id="GO:0005829">
    <property type="term" value="C:cytosol"/>
    <property type="evidence" value="ECO:0007669"/>
    <property type="project" value="TreeGrafter"/>
</dbReference>
<evidence type="ECO:0000259" key="2">
    <source>
        <dbReference type="PROSITE" id="PS50943"/>
    </source>
</evidence>
<dbReference type="PANTHER" id="PTHR46797">
    <property type="entry name" value="HTH-TYPE TRANSCRIPTIONAL REGULATOR"/>
    <property type="match status" value="1"/>
</dbReference>
<dbReference type="Pfam" id="PF07883">
    <property type="entry name" value="Cupin_2"/>
    <property type="match status" value="1"/>
</dbReference>
<comment type="caution">
    <text evidence="3">The sequence shown here is derived from an EMBL/GenBank/DDBJ whole genome shotgun (WGS) entry which is preliminary data.</text>
</comment>
<organism evidence="3 4">
    <name type="scientific">Telluria aromaticivorans</name>
    <dbReference type="NCBI Taxonomy" id="2725995"/>
    <lineage>
        <taxon>Bacteria</taxon>
        <taxon>Pseudomonadati</taxon>
        <taxon>Pseudomonadota</taxon>
        <taxon>Betaproteobacteria</taxon>
        <taxon>Burkholderiales</taxon>
        <taxon>Oxalobacteraceae</taxon>
        <taxon>Telluria group</taxon>
        <taxon>Telluria</taxon>
    </lineage>
</organism>
<dbReference type="SUPFAM" id="SSF47413">
    <property type="entry name" value="lambda repressor-like DNA-binding domains"/>
    <property type="match status" value="1"/>
</dbReference>
<dbReference type="Proteomes" id="UP000533905">
    <property type="component" value="Unassembled WGS sequence"/>
</dbReference>
<dbReference type="PANTHER" id="PTHR46797:SF10">
    <property type="entry name" value="BLR1115 PROTEIN"/>
    <property type="match status" value="1"/>
</dbReference>
<dbReference type="PROSITE" id="PS50943">
    <property type="entry name" value="HTH_CROC1"/>
    <property type="match status" value="1"/>
</dbReference>
<dbReference type="Gene3D" id="1.10.260.40">
    <property type="entry name" value="lambda repressor-like DNA-binding domains"/>
    <property type="match status" value="1"/>
</dbReference>
<dbReference type="AlphaFoldDB" id="A0A7Y2JX09"/>
<name>A0A7Y2JX09_9BURK</name>
<keyword evidence="1" id="KW-0238">DNA-binding</keyword>
<feature type="domain" description="HTH cro/C1-type" evidence="2">
    <location>
        <begin position="11"/>
        <end position="65"/>
    </location>
</feature>
<dbReference type="RefSeq" id="WP_171082120.1">
    <property type="nucleotide sequence ID" value="NZ_JABAIV010000002.1"/>
</dbReference>
<dbReference type="Pfam" id="PF01381">
    <property type="entry name" value="HTH_3"/>
    <property type="match status" value="1"/>
</dbReference>
<dbReference type="InterPro" id="IPR010982">
    <property type="entry name" value="Lambda_DNA-bd_dom_sf"/>
</dbReference>
<dbReference type="InterPro" id="IPR050807">
    <property type="entry name" value="TransReg_Diox_bact_type"/>
</dbReference>
<dbReference type="SMART" id="SM00530">
    <property type="entry name" value="HTH_XRE"/>
    <property type="match status" value="1"/>
</dbReference>
<dbReference type="CDD" id="cd00093">
    <property type="entry name" value="HTH_XRE"/>
    <property type="match status" value="1"/>
</dbReference>
<dbReference type="GO" id="GO:0003677">
    <property type="term" value="F:DNA binding"/>
    <property type="evidence" value="ECO:0007669"/>
    <property type="project" value="UniProtKB-KW"/>
</dbReference>
<dbReference type="CDD" id="cd02209">
    <property type="entry name" value="cupin_XRE_C"/>
    <property type="match status" value="1"/>
</dbReference>
<evidence type="ECO:0000313" key="3">
    <source>
        <dbReference type="EMBL" id="NNG22491.1"/>
    </source>
</evidence>
<dbReference type="InterPro" id="IPR001387">
    <property type="entry name" value="Cro/C1-type_HTH"/>
</dbReference>
<keyword evidence="4" id="KW-1185">Reference proteome</keyword>
<dbReference type="EMBL" id="JABAIV010000002">
    <property type="protein sequence ID" value="NNG22491.1"/>
    <property type="molecule type" value="Genomic_DNA"/>
</dbReference>
<accession>A0A7Y2JX09</accession>
<dbReference type="GO" id="GO:0003700">
    <property type="term" value="F:DNA-binding transcription factor activity"/>
    <property type="evidence" value="ECO:0007669"/>
    <property type="project" value="TreeGrafter"/>
</dbReference>
<dbReference type="InterPro" id="IPR014710">
    <property type="entry name" value="RmlC-like_jellyroll"/>
</dbReference>
<evidence type="ECO:0000313" key="4">
    <source>
        <dbReference type="Proteomes" id="UP000533905"/>
    </source>
</evidence>
<dbReference type="InterPro" id="IPR013096">
    <property type="entry name" value="Cupin_2"/>
</dbReference>
<dbReference type="Gene3D" id="2.60.120.10">
    <property type="entry name" value="Jelly Rolls"/>
    <property type="match status" value="1"/>
</dbReference>
<proteinExistence type="predicted"/>